<proteinExistence type="predicted"/>
<dbReference type="EMBL" id="UINC01118153">
    <property type="protein sequence ID" value="SVC91086.1"/>
    <property type="molecule type" value="Genomic_DNA"/>
</dbReference>
<evidence type="ECO:0000313" key="2">
    <source>
        <dbReference type="EMBL" id="SVC91086.1"/>
    </source>
</evidence>
<organism evidence="2">
    <name type="scientific">marine metagenome</name>
    <dbReference type="NCBI Taxonomy" id="408172"/>
    <lineage>
        <taxon>unclassified sequences</taxon>
        <taxon>metagenomes</taxon>
        <taxon>ecological metagenomes</taxon>
    </lineage>
</organism>
<dbReference type="InterPro" id="IPR018959">
    <property type="entry name" value="DUF1989"/>
</dbReference>
<name>A0A382R069_9ZZZZ</name>
<dbReference type="Pfam" id="PF09347">
    <property type="entry name" value="DUF1989"/>
    <property type="match status" value="1"/>
</dbReference>
<protein>
    <recommendedName>
        <fullName evidence="1">DUF1989 domain-containing protein</fullName>
    </recommendedName>
</protein>
<gene>
    <name evidence="2" type="ORF">METZ01_LOCUS343940</name>
</gene>
<sequence>MKINKFSIKPKDANQRKNSKPVICYPKNNKIIPDLSLYNEVRKDLKVVEEIIIPPRDAKCFDVKSGQVFRIESIDGPQVGDLNIFQADNLEEKFYSGKTRALHGTHLSTGDQMWSCFPFLRPLATIVWDSLDWYGFDRDGASVHDVIGTRCDPYTAKLLNGKDYHYCCHSNLIRALINKKNINLESAEKLVHDVLNVFMCTGFTKDTHEYFMKASPVRPGDFIEFFAETDLLGALSSCPGGDCGSEHSSHEAKCFPLKVSILSTSLKNKKEWPSSRISKYNNKHGIK</sequence>
<evidence type="ECO:0000259" key="1">
    <source>
        <dbReference type="Pfam" id="PF09347"/>
    </source>
</evidence>
<reference evidence="2" key="1">
    <citation type="submission" date="2018-05" db="EMBL/GenBank/DDBJ databases">
        <authorList>
            <person name="Lanie J.A."/>
            <person name="Ng W.-L."/>
            <person name="Kazmierczak K.M."/>
            <person name="Andrzejewski T.M."/>
            <person name="Davidsen T.M."/>
            <person name="Wayne K.J."/>
            <person name="Tettelin H."/>
            <person name="Glass J.I."/>
            <person name="Rusch D."/>
            <person name="Podicherti R."/>
            <person name="Tsui H.-C.T."/>
            <person name="Winkler M.E."/>
        </authorList>
    </citation>
    <scope>NUCLEOTIDE SEQUENCE</scope>
</reference>
<dbReference type="PANTHER" id="PTHR31527">
    <property type="entry name" value="RE64534P"/>
    <property type="match status" value="1"/>
</dbReference>
<accession>A0A382R069</accession>
<feature type="domain" description="DUF1989" evidence="1">
    <location>
        <begin position="52"/>
        <end position="232"/>
    </location>
</feature>
<dbReference type="PANTHER" id="PTHR31527:SF0">
    <property type="entry name" value="RE64534P"/>
    <property type="match status" value="1"/>
</dbReference>
<dbReference type="AlphaFoldDB" id="A0A382R069"/>